<dbReference type="RefSeq" id="WP_380072147.1">
    <property type="nucleotide sequence ID" value="NZ_JBHRTO010000001.1"/>
</dbReference>
<dbReference type="EMBL" id="JBHRTO010000001">
    <property type="protein sequence ID" value="MFC3180522.1"/>
    <property type="molecule type" value="Genomic_DNA"/>
</dbReference>
<comment type="function">
    <text evidence="4">Participates actively in the response to hyperosmotic and heat shock by preventing the aggregation of stress-denatured proteins, in association with DnaK and GrpE. It is the nucleotide exchange factor for DnaK and may function as a thermosensor. Unfolded proteins bind initially to DnaJ; upon interaction with the DnaJ-bound protein, DnaK hydrolyzes its bound ATP, resulting in the formation of a stable complex. GrpE releases ADP from DnaK; ATP binding to DnaK triggers the release of the substrate protein, thus completing the reaction cycle. Several rounds of ATP-dependent interactions between DnaJ, DnaK and GrpE are required for fully efficient folding.</text>
</comment>
<keyword evidence="2 4" id="KW-0346">Stress response</keyword>
<organism evidence="7 8">
    <name type="scientific">Cypionkella sinensis</name>
    <dbReference type="NCBI Taxonomy" id="1756043"/>
    <lineage>
        <taxon>Bacteria</taxon>
        <taxon>Pseudomonadati</taxon>
        <taxon>Pseudomonadota</taxon>
        <taxon>Alphaproteobacteria</taxon>
        <taxon>Rhodobacterales</taxon>
        <taxon>Paracoccaceae</taxon>
        <taxon>Cypionkella</taxon>
    </lineage>
</organism>
<dbReference type="PANTHER" id="PTHR21237">
    <property type="entry name" value="GRPE PROTEIN"/>
    <property type="match status" value="1"/>
</dbReference>
<evidence type="ECO:0000256" key="4">
    <source>
        <dbReference type="HAMAP-Rule" id="MF_01151"/>
    </source>
</evidence>
<dbReference type="Gene3D" id="3.90.20.20">
    <property type="match status" value="1"/>
</dbReference>
<keyword evidence="4" id="KW-0963">Cytoplasm</keyword>
<dbReference type="SUPFAM" id="SSF58014">
    <property type="entry name" value="Coiled-coil domain of nucleotide exchange factor GrpE"/>
    <property type="match status" value="1"/>
</dbReference>
<dbReference type="Pfam" id="PF01025">
    <property type="entry name" value="GrpE"/>
    <property type="match status" value="1"/>
</dbReference>
<name>A0ABV7IZH4_9RHOB</name>
<dbReference type="PRINTS" id="PR00773">
    <property type="entry name" value="GRPEPROTEIN"/>
</dbReference>
<comment type="similarity">
    <text evidence="1 4 5">Belongs to the GrpE family.</text>
</comment>
<dbReference type="CDD" id="cd00446">
    <property type="entry name" value="GrpE"/>
    <property type="match status" value="1"/>
</dbReference>
<dbReference type="InterPro" id="IPR000740">
    <property type="entry name" value="GrpE"/>
</dbReference>
<protein>
    <recommendedName>
        <fullName evidence="4">Protein GrpE</fullName>
    </recommendedName>
    <alternativeName>
        <fullName evidence="4">HSP-70 cofactor</fullName>
    </alternativeName>
</protein>
<comment type="subunit">
    <text evidence="4">Homodimer.</text>
</comment>
<dbReference type="HAMAP" id="MF_01151">
    <property type="entry name" value="GrpE"/>
    <property type="match status" value="1"/>
</dbReference>
<dbReference type="Gene3D" id="2.30.22.10">
    <property type="entry name" value="Head domain of nucleotide exchange factor GrpE"/>
    <property type="match status" value="1"/>
</dbReference>
<proteinExistence type="inferred from homology"/>
<dbReference type="SUPFAM" id="SSF51064">
    <property type="entry name" value="Head domain of nucleotide exchange factor GrpE"/>
    <property type="match status" value="1"/>
</dbReference>
<evidence type="ECO:0000256" key="5">
    <source>
        <dbReference type="RuleBase" id="RU004478"/>
    </source>
</evidence>
<keyword evidence="3 4" id="KW-0143">Chaperone</keyword>
<dbReference type="Proteomes" id="UP001595547">
    <property type="component" value="Unassembled WGS sequence"/>
</dbReference>
<sequence>MTSKTNHEAHNTNGHAEEKQDATPDVGEGSSDAPSQIAALKAELAAMEDRWMRSEAEIANVRTRAKRDVEEARQFAVQKFAGDVVEAAENLRRGLGSLPPAAEGEPKSIAGLRAGLAEIERGFIDTLAKNGVTAIDPTGTVFASDQHQAVGQREAPGQVAGTVLQSLGPVWLLNGRLLRPAMVIVAKASDAQSAWQS</sequence>
<dbReference type="InterPro" id="IPR009012">
    <property type="entry name" value="GrpE_head"/>
</dbReference>
<evidence type="ECO:0000313" key="8">
    <source>
        <dbReference type="Proteomes" id="UP001595547"/>
    </source>
</evidence>
<comment type="caution">
    <text evidence="7">The sequence shown here is derived from an EMBL/GenBank/DDBJ whole genome shotgun (WGS) entry which is preliminary data.</text>
</comment>
<gene>
    <name evidence="4" type="primary">grpE</name>
    <name evidence="7" type="ORF">ACFOGH_05950</name>
</gene>
<evidence type="ECO:0000256" key="3">
    <source>
        <dbReference type="ARBA" id="ARBA00023186"/>
    </source>
</evidence>
<evidence type="ECO:0000256" key="6">
    <source>
        <dbReference type="SAM" id="MobiDB-lite"/>
    </source>
</evidence>
<dbReference type="PANTHER" id="PTHR21237:SF23">
    <property type="entry name" value="GRPE PROTEIN HOMOLOG, MITOCHONDRIAL"/>
    <property type="match status" value="1"/>
</dbReference>
<feature type="compositionally biased region" description="Basic and acidic residues" evidence="6">
    <location>
        <begin position="1"/>
        <end position="22"/>
    </location>
</feature>
<accession>A0ABV7IZH4</accession>
<evidence type="ECO:0000256" key="1">
    <source>
        <dbReference type="ARBA" id="ARBA00009054"/>
    </source>
</evidence>
<comment type="subcellular location">
    <subcellularLocation>
        <location evidence="4">Cytoplasm</location>
    </subcellularLocation>
</comment>
<dbReference type="InterPro" id="IPR013805">
    <property type="entry name" value="GrpE_CC"/>
</dbReference>
<reference evidence="8" key="1">
    <citation type="journal article" date="2019" name="Int. J. Syst. Evol. Microbiol.">
        <title>The Global Catalogue of Microorganisms (GCM) 10K type strain sequencing project: providing services to taxonomists for standard genome sequencing and annotation.</title>
        <authorList>
            <consortium name="The Broad Institute Genomics Platform"/>
            <consortium name="The Broad Institute Genome Sequencing Center for Infectious Disease"/>
            <person name="Wu L."/>
            <person name="Ma J."/>
        </authorList>
    </citation>
    <scope>NUCLEOTIDE SEQUENCE [LARGE SCALE GENOMIC DNA]</scope>
    <source>
        <strain evidence="8">KCTC 52039</strain>
    </source>
</reference>
<evidence type="ECO:0000313" key="7">
    <source>
        <dbReference type="EMBL" id="MFC3180522.1"/>
    </source>
</evidence>
<feature type="region of interest" description="Disordered" evidence="6">
    <location>
        <begin position="1"/>
        <end position="36"/>
    </location>
</feature>
<keyword evidence="8" id="KW-1185">Reference proteome</keyword>
<evidence type="ECO:0000256" key="2">
    <source>
        <dbReference type="ARBA" id="ARBA00023016"/>
    </source>
</evidence>